<dbReference type="PANTHER" id="PTHR20981">
    <property type="entry name" value="60S RIBOSOMAL PROTEIN L21"/>
    <property type="match status" value="1"/>
</dbReference>
<dbReference type="GO" id="GO:0003735">
    <property type="term" value="F:structural constituent of ribosome"/>
    <property type="evidence" value="ECO:0007669"/>
    <property type="project" value="InterPro"/>
</dbReference>
<name>A0A6A4M709_9ERIC</name>
<dbReference type="FunFam" id="6.10.250.3260:FF:000002">
    <property type="entry name" value="60S ribosomal protein L21"/>
    <property type="match status" value="1"/>
</dbReference>
<organism evidence="2 3">
    <name type="scientific">Rhododendron williamsianum</name>
    <dbReference type="NCBI Taxonomy" id="262921"/>
    <lineage>
        <taxon>Eukaryota</taxon>
        <taxon>Viridiplantae</taxon>
        <taxon>Streptophyta</taxon>
        <taxon>Embryophyta</taxon>
        <taxon>Tracheophyta</taxon>
        <taxon>Spermatophyta</taxon>
        <taxon>Magnoliopsida</taxon>
        <taxon>eudicotyledons</taxon>
        <taxon>Gunneridae</taxon>
        <taxon>Pentapetalae</taxon>
        <taxon>asterids</taxon>
        <taxon>Ericales</taxon>
        <taxon>Ericaceae</taxon>
        <taxon>Ericoideae</taxon>
        <taxon>Rhodoreae</taxon>
        <taxon>Rhododendron</taxon>
    </lineage>
</organism>
<dbReference type="GO" id="GO:0005840">
    <property type="term" value="C:ribosome"/>
    <property type="evidence" value="ECO:0007669"/>
    <property type="project" value="InterPro"/>
</dbReference>
<evidence type="ECO:0000256" key="1">
    <source>
        <dbReference type="SAM" id="MobiDB-lite"/>
    </source>
</evidence>
<dbReference type="OrthoDB" id="1539250at2759"/>
<keyword evidence="3" id="KW-1185">Reference proteome</keyword>
<comment type="caution">
    <text evidence="2">The sequence shown here is derived from an EMBL/GenBank/DDBJ whole genome shotgun (WGS) entry which is preliminary data.</text>
</comment>
<dbReference type="InterPro" id="IPR001147">
    <property type="entry name" value="Ribosomal_eL21"/>
</dbReference>
<proteinExistence type="predicted"/>
<protein>
    <submittedName>
        <fullName evidence="2">Uncharacterized protein</fullName>
    </submittedName>
</protein>
<dbReference type="Gene3D" id="6.10.250.3260">
    <property type="match status" value="1"/>
</dbReference>
<dbReference type="GO" id="GO:0006412">
    <property type="term" value="P:translation"/>
    <property type="evidence" value="ECO:0007669"/>
    <property type="project" value="InterPro"/>
</dbReference>
<sequence>MPAGHVFGRGRGICSLTVQEEGNDPPVNVPEDLQHRRLRRHQVKWRRSRGHAPQVLPWAHRCTEDFKLRKKKNDELKPEAKGRGEIISTKRQPEGPKPGFMVEGATLETVTPNRMMLSMILRVATRLTYVFLSFGYVL</sequence>
<evidence type="ECO:0000313" key="3">
    <source>
        <dbReference type="Proteomes" id="UP000428333"/>
    </source>
</evidence>
<accession>A0A6A4M709</accession>
<dbReference type="Proteomes" id="UP000428333">
    <property type="component" value="Linkage Group LG03"/>
</dbReference>
<dbReference type="EMBL" id="QEFC01000547">
    <property type="protein sequence ID" value="KAE9463994.1"/>
    <property type="molecule type" value="Genomic_DNA"/>
</dbReference>
<feature type="non-terminal residue" evidence="2">
    <location>
        <position position="1"/>
    </location>
</feature>
<feature type="compositionally biased region" description="Basic and acidic residues" evidence="1">
    <location>
        <begin position="73"/>
        <end position="84"/>
    </location>
</feature>
<evidence type="ECO:0000313" key="2">
    <source>
        <dbReference type="EMBL" id="KAE9463994.1"/>
    </source>
</evidence>
<feature type="region of interest" description="Disordered" evidence="1">
    <location>
        <begin position="73"/>
        <end position="100"/>
    </location>
</feature>
<dbReference type="AlphaFoldDB" id="A0A6A4M709"/>
<gene>
    <name evidence="2" type="ORF">C3L33_04091</name>
</gene>
<reference evidence="2 3" key="1">
    <citation type="journal article" date="2019" name="Genome Biol. Evol.">
        <title>The Rhododendron genome and chromosomal organization provide insight into shared whole-genome duplications across the heath family (Ericaceae).</title>
        <authorList>
            <person name="Soza V.L."/>
            <person name="Lindsley D."/>
            <person name="Waalkes A."/>
            <person name="Ramage E."/>
            <person name="Patwardhan R.P."/>
            <person name="Burton J.N."/>
            <person name="Adey A."/>
            <person name="Kumar A."/>
            <person name="Qiu R."/>
            <person name="Shendure J."/>
            <person name="Hall B."/>
        </authorList>
    </citation>
    <scope>NUCLEOTIDE SEQUENCE [LARGE SCALE GENOMIC DNA]</scope>
    <source>
        <strain evidence="2">RSF 1966-606</strain>
    </source>
</reference>